<evidence type="ECO:0000256" key="9">
    <source>
        <dbReference type="ARBA" id="ARBA00026227"/>
    </source>
</evidence>
<sequence length="479" mass="53250">MQLATPSLVRQTQQGTGHTGGERARNVDVAAPAASVRAQYEQFVDQLVARLSEPLNIDSVSADAGSVFVVSADHAAGAVRYHALVADRLRWLQAQEDERRRQRQARLQQLREALRRQREQAEEAAEAARRRSRMAEAASRQLPAETTRSIAPSPPPSPVRPVRPPSPPAKTAPSPTLASRPEALEWRRALEFCDRLQEAARRFERDTAATAVRLQLKKRVNLAVNQIALSEESVIDKSQLLVQLLQQGGSDDLSLPSAAWVHLRIAERIVREGEGQVVLSTESAFALGSVLVALCAACPSLREMVMAQFHVACPYTVPVFPAAQRDTDMDAETWRRLWGRASADESEERYHERMAGYIGLFAAMCQTEMPHLAANPFGVTVLWTWMARVVNAKPRRITALLLVSVLEVAGYAMRLRFGQQLLKVLRLIETQVVPRLPRTAPPGPTARLVSWMRTHAQQRTEEMQPPKGRTLPPTDSKNL</sequence>
<evidence type="ECO:0000256" key="1">
    <source>
        <dbReference type="ARBA" id="ARBA00004567"/>
    </source>
</evidence>
<dbReference type="GO" id="GO:0044614">
    <property type="term" value="C:nuclear pore cytoplasmic filaments"/>
    <property type="evidence" value="ECO:0007669"/>
    <property type="project" value="TreeGrafter"/>
</dbReference>
<dbReference type="PANTHER" id="PTHR12960">
    <property type="entry name" value="GLE-1-RELATED"/>
    <property type="match status" value="1"/>
</dbReference>
<comment type="caution">
    <text evidence="12">The sequence shown here is derived from an EMBL/GenBank/DDBJ whole genome shotgun (WGS) entry which is preliminary data.</text>
</comment>
<organism evidence="12 13">
    <name type="scientific">Cyanidium caldarium</name>
    <name type="common">Red alga</name>
    <dbReference type="NCBI Taxonomy" id="2771"/>
    <lineage>
        <taxon>Eukaryota</taxon>
        <taxon>Rhodophyta</taxon>
        <taxon>Bangiophyceae</taxon>
        <taxon>Cyanidiales</taxon>
        <taxon>Cyanidiaceae</taxon>
        <taxon>Cyanidium</taxon>
    </lineage>
</organism>
<evidence type="ECO:0000256" key="4">
    <source>
        <dbReference type="ARBA" id="ARBA00022816"/>
    </source>
</evidence>
<evidence type="ECO:0000256" key="7">
    <source>
        <dbReference type="ARBA" id="ARBA00023132"/>
    </source>
</evidence>
<dbReference type="GO" id="GO:0015031">
    <property type="term" value="P:protein transport"/>
    <property type="evidence" value="ECO:0007669"/>
    <property type="project" value="UniProtKB-KW"/>
</dbReference>
<reference evidence="12 13" key="1">
    <citation type="submission" date="2022-07" db="EMBL/GenBank/DDBJ databases">
        <title>Genome-wide signatures of adaptation to extreme environments.</title>
        <authorList>
            <person name="Cho C.H."/>
            <person name="Yoon H.S."/>
        </authorList>
    </citation>
    <scope>NUCLEOTIDE SEQUENCE [LARGE SCALE GENOMIC DNA]</scope>
    <source>
        <strain evidence="12 13">DBV 063 E5</strain>
    </source>
</reference>
<protein>
    <recommendedName>
        <fullName evidence="9">mRNA export factor GLE1</fullName>
    </recommendedName>
    <alternativeName>
        <fullName evidence="10">Nucleoporin GLE1</fullName>
    </alternativeName>
</protein>
<comment type="subcellular location">
    <subcellularLocation>
        <location evidence="1">Nucleus</location>
        <location evidence="1">Nuclear pore complex</location>
    </subcellularLocation>
</comment>
<keyword evidence="6" id="KW-0811">Translocation</keyword>
<evidence type="ECO:0000256" key="5">
    <source>
        <dbReference type="ARBA" id="ARBA00022927"/>
    </source>
</evidence>
<dbReference type="Proteomes" id="UP001301350">
    <property type="component" value="Unassembled WGS sequence"/>
</dbReference>
<feature type="compositionally biased region" description="Low complexity" evidence="11">
    <location>
        <begin position="135"/>
        <end position="151"/>
    </location>
</feature>
<evidence type="ECO:0000256" key="6">
    <source>
        <dbReference type="ARBA" id="ARBA00023010"/>
    </source>
</evidence>
<evidence type="ECO:0000256" key="10">
    <source>
        <dbReference type="ARBA" id="ARBA00029983"/>
    </source>
</evidence>
<dbReference type="Gene3D" id="1.25.40.510">
    <property type="entry name" value="GLE1-like"/>
    <property type="match status" value="1"/>
</dbReference>
<evidence type="ECO:0000256" key="8">
    <source>
        <dbReference type="ARBA" id="ARBA00023242"/>
    </source>
</evidence>
<keyword evidence="5" id="KW-0653">Protein transport</keyword>
<evidence type="ECO:0000256" key="3">
    <source>
        <dbReference type="ARBA" id="ARBA00022448"/>
    </source>
</evidence>
<gene>
    <name evidence="12" type="ORF">CDCA_CDCA06G1773</name>
</gene>
<keyword evidence="7" id="KW-0906">Nuclear pore complex</keyword>
<dbReference type="InterPro" id="IPR038506">
    <property type="entry name" value="GLE1-like_sf"/>
</dbReference>
<feature type="region of interest" description="Disordered" evidence="11">
    <location>
        <begin position="455"/>
        <end position="479"/>
    </location>
</feature>
<evidence type="ECO:0000313" key="13">
    <source>
        <dbReference type="Proteomes" id="UP001301350"/>
    </source>
</evidence>
<dbReference type="AlphaFoldDB" id="A0AAV9IUI7"/>
<dbReference type="GO" id="GO:0005543">
    <property type="term" value="F:phospholipid binding"/>
    <property type="evidence" value="ECO:0007669"/>
    <property type="project" value="TreeGrafter"/>
</dbReference>
<dbReference type="Pfam" id="PF07817">
    <property type="entry name" value="GLE1"/>
    <property type="match status" value="1"/>
</dbReference>
<dbReference type="GO" id="GO:0005737">
    <property type="term" value="C:cytoplasm"/>
    <property type="evidence" value="ECO:0007669"/>
    <property type="project" value="TreeGrafter"/>
</dbReference>
<feature type="region of interest" description="Disordered" evidence="11">
    <location>
        <begin position="1"/>
        <end position="25"/>
    </location>
</feature>
<name>A0AAV9IUI7_CYACA</name>
<dbReference type="GO" id="GO:0016973">
    <property type="term" value="P:poly(A)+ mRNA export from nucleus"/>
    <property type="evidence" value="ECO:0007669"/>
    <property type="project" value="InterPro"/>
</dbReference>
<accession>A0AAV9IUI7</accession>
<dbReference type="EMBL" id="JANCYW010000006">
    <property type="protein sequence ID" value="KAK4535748.1"/>
    <property type="molecule type" value="Genomic_DNA"/>
</dbReference>
<feature type="compositionally biased region" description="Polar residues" evidence="11">
    <location>
        <begin position="1"/>
        <end position="10"/>
    </location>
</feature>
<proteinExistence type="inferred from homology"/>
<dbReference type="InterPro" id="IPR012476">
    <property type="entry name" value="GLE1"/>
</dbReference>
<comment type="similarity">
    <text evidence="2">Belongs to the GLE1 family.</text>
</comment>
<feature type="compositionally biased region" description="Pro residues" evidence="11">
    <location>
        <begin position="152"/>
        <end position="170"/>
    </location>
</feature>
<evidence type="ECO:0000256" key="2">
    <source>
        <dbReference type="ARBA" id="ARBA00011056"/>
    </source>
</evidence>
<dbReference type="GO" id="GO:0031369">
    <property type="term" value="F:translation initiation factor binding"/>
    <property type="evidence" value="ECO:0007669"/>
    <property type="project" value="TreeGrafter"/>
</dbReference>
<keyword evidence="3" id="KW-0813">Transport</keyword>
<evidence type="ECO:0000256" key="11">
    <source>
        <dbReference type="SAM" id="MobiDB-lite"/>
    </source>
</evidence>
<dbReference type="GO" id="GO:0000822">
    <property type="term" value="F:inositol hexakisphosphate binding"/>
    <property type="evidence" value="ECO:0007669"/>
    <property type="project" value="TreeGrafter"/>
</dbReference>
<evidence type="ECO:0000313" key="12">
    <source>
        <dbReference type="EMBL" id="KAK4535748.1"/>
    </source>
</evidence>
<dbReference type="PANTHER" id="PTHR12960:SF0">
    <property type="entry name" value="MRNA EXPORT FACTOR GLE1"/>
    <property type="match status" value="1"/>
</dbReference>
<feature type="region of interest" description="Disordered" evidence="11">
    <location>
        <begin position="121"/>
        <end position="180"/>
    </location>
</feature>
<keyword evidence="4" id="KW-0509">mRNA transport</keyword>
<keyword evidence="13" id="KW-1185">Reference proteome</keyword>
<keyword evidence="8" id="KW-0539">Nucleus</keyword>